<organism evidence="2 3">
    <name type="scientific">Kingella kingae</name>
    <dbReference type="NCBI Taxonomy" id="504"/>
    <lineage>
        <taxon>Bacteria</taxon>
        <taxon>Pseudomonadati</taxon>
        <taxon>Pseudomonadota</taxon>
        <taxon>Betaproteobacteria</taxon>
        <taxon>Neisseriales</taxon>
        <taxon>Neisseriaceae</taxon>
        <taxon>Kingella</taxon>
    </lineage>
</organism>
<evidence type="ECO:0008006" key="4">
    <source>
        <dbReference type="Google" id="ProtNLM"/>
    </source>
</evidence>
<feature type="transmembrane region" description="Helical" evidence="1">
    <location>
        <begin position="6"/>
        <end position="21"/>
    </location>
</feature>
<dbReference type="Proteomes" id="UP000248598">
    <property type="component" value="Chromosome 1"/>
</dbReference>
<dbReference type="AlphaFoldDB" id="A0AAX2J1T2"/>
<dbReference type="KEGG" id="kki:KKKWG1_2208"/>
<proteinExistence type="predicted"/>
<keyword evidence="1" id="KW-0472">Membrane</keyword>
<evidence type="ECO:0000313" key="3">
    <source>
        <dbReference type="Proteomes" id="UP000248598"/>
    </source>
</evidence>
<reference evidence="2 3" key="1">
    <citation type="submission" date="2018-06" db="EMBL/GenBank/DDBJ databases">
        <authorList>
            <consortium name="Pathogen Informatics"/>
            <person name="Doyle S."/>
        </authorList>
    </citation>
    <scope>NUCLEOTIDE SEQUENCE [LARGE SCALE GENOMIC DNA]</scope>
    <source>
        <strain evidence="2 3">NCTC10529</strain>
    </source>
</reference>
<keyword evidence="1" id="KW-1133">Transmembrane helix</keyword>
<evidence type="ECO:0000256" key="1">
    <source>
        <dbReference type="SAM" id="Phobius"/>
    </source>
</evidence>
<protein>
    <recommendedName>
        <fullName evidence="4">Bacterial inner membrane protein</fullName>
    </recommendedName>
</protein>
<gene>
    <name evidence="2" type="ORF">NCTC10529_00142</name>
</gene>
<sequence length="73" mass="8042">MNWTEVLGYVAMVIVATSFLLKDMLTLRIVNAVGCLCFVVYGFMTGAMPVVGLNLLVSGINIYHAYNILRAKK</sequence>
<dbReference type="Pfam" id="PF10688">
    <property type="entry name" value="Imp-YgjV"/>
    <property type="match status" value="1"/>
</dbReference>
<feature type="transmembrane region" description="Helical" evidence="1">
    <location>
        <begin position="50"/>
        <end position="69"/>
    </location>
</feature>
<dbReference type="EMBL" id="LS483426">
    <property type="protein sequence ID" value="SQH23998.1"/>
    <property type="molecule type" value="Genomic_DNA"/>
</dbReference>
<accession>A0AAX2J1T2</accession>
<evidence type="ECO:0000313" key="2">
    <source>
        <dbReference type="EMBL" id="SQH23998.1"/>
    </source>
</evidence>
<dbReference type="GeneID" id="93261472"/>
<name>A0AAX2J1T2_KINKI</name>
<dbReference type="InterPro" id="IPR019629">
    <property type="entry name" value="Uncharacterised_HI1736/YgjV"/>
</dbReference>
<dbReference type="RefSeq" id="WP_003787155.1">
    <property type="nucleotide sequence ID" value="NZ_CP045141.1"/>
</dbReference>
<keyword evidence="1" id="KW-0812">Transmembrane</keyword>